<protein>
    <submittedName>
        <fullName evidence="3">Uncharacterized protein</fullName>
    </submittedName>
</protein>
<keyword evidence="1" id="KW-0175">Coiled coil</keyword>
<evidence type="ECO:0000313" key="3">
    <source>
        <dbReference type="EMBL" id="KAG8460188.1"/>
    </source>
</evidence>
<gene>
    <name evidence="3" type="ORF">KFE25_004436</name>
</gene>
<dbReference type="OrthoDB" id="26525at2759"/>
<dbReference type="EMBL" id="JAGTXO010000034">
    <property type="protein sequence ID" value="KAG8460188.1"/>
    <property type="molecule type" value="Genomic_DNA"/>
</dbReference>
<dbReference type="PANTHER" id="PTHR37473">
    <property type="entry name" value="EF-HAND DOMAIN-CONTAINING PROTEIN"/>
    <property type="match status" value="1"/>
</dbReference>
<comment type="caution">
    <text evidence="3">The sequence shown here is derived from an EMBL/GenBank/DDBJ whole genome shotgun (WGS) entry which is preliminary data.</text>
</comment>
<reference evidence="3" key="1">
    <citation type="submission" date="2021-05" db="EMBL/GenBank/DDBJ databases">
        <title>The genome of the haptophyte Pavlova lutheri (Diacronema luteri, Pavlovales) - a model for lipid biosynthesis in eukaryotic algae.</title>
        <authorList>
            <person name="Hulatt C.J."/>
            <person name="Posewitz M.C."/>
        </authorList>
    </citation>
    <scope>NUCLEOTIDE SEQUENCE</scope>
    <source>
        <strain evidence="3">NIVA-4/92</strain>
    </source>
</reference>
<evidence type="ECO:0000313" key="4">
    <source>
        <dbReference type="Proteomes" id="UP000751190"/>
    </source>
</evidence>
<accession>A0A8J5X620</accession>
<name>A0A8J5X620_DIALT</name>
<proteinExistence type="predicted"/>
<feature type="coiled-coil region" evidence="1">
    <location>
        <begin position="43"/>
        <end position="77"/>
    </location>
</feature>
<sequence>MSVRSAPRRTSAPPELAADAPRLASELSAKALGIRHLAAKNARQKAEQDKQLLANRIKRLLAEQEKAAKRIEETRKRTGQIRQLRERNMQHVQAAQEAHIFLHMERELQRQALHKSRAQREQSVASARAGLWRLRAAGSAERKQGRAEVDETLREQRRAAEASAATKREIVRRAEADAAARRLREREGSLRELAAREDAKRAELVLRRQRHAQLLAELEMEELRLISSLGECQDDQRQAFLQLEGLIRMGVPNATRGGSVASESARASPLQPAGREAADDAPES</sequence>
<organism evidence="3 4">
    <name type="scientific">Diacronema lutheri</name>
    <name type="common">Unicellular marine alga</name>
    <name type="synonym">Monochrysis lutheri</name>
    <dbReference type="NCBI Taxonomy" id="2081491"/>
    <lineage>
        <taxon>Eukaryota</taxon>
        <taxon>Haptista</taxon>
        <taxon>Haptophyta</taxon>
        <taxon>Pavlovophyceae</taxon>
        <taxon>Pavlovales</taxon>
        <taxon>Pavlovaceae</taxon>
        <taxon>Diacronema</taxon>
    </lineage>
</organism>
<keyword evidence="4" id="KW-1185">Reference proteome</keyword>
<dbReference type="PANTHER" id="PTHR37473:SF1">
    <property type="entry name" value="EF-HAND DOMAIN-CONTAINING PROTEIN"/>
    <property type="match status" value="1"/>
</dbReference>
<evidence type="ECO:0000256" key="2">
    <source>
        <dbReference type="SAM" id="MobiDB-lite"/>
    </source>
</evidence>
<evidence type="ECO:0000256" key="1">
    <source>
        <dbReference type="SAM" id="Coils"/>
    </source>
</evidence>
<feature type="region of interest" description="Disordered" evidence="2">
    <location>
        <begin position="1"/>
        <end position="21"/>
    </location>
</feature>
<dbReference type="OMA" id="EMDRSWL"/>
<dbReference type="AlphaFoldDB" id="A0A8J5X620"/>
<dbReference type="Proteomes" id="UP000751190">
    <property type="component" value="Unassembled WGS sequence"/>
</dbReference>
<feature type="region of interest" description="Disordered" evidence="2">
    <location>
        <begin position="252"/>
        <end position="284"/>
    </location>
</feature>